<evidence type="ECO:0000313" key="2">
    <source>
        <dbReference type="Proteomes" id="UP000287033"/>
    </source>
</evidence>
<protein>
    <submittedName>
        <fullName evidence="1">Uncharacterized protein</fullName>
    </submittedName>
</protein>
<accession>A0A401RV94</accession>
<comment type="caution">
    <text evidence="1">The sequence shown here is derived from an EMBL/GenBank/DDBJ whole genome shotgun (WGS) entry which is preliminary data.</text>
</comment>
<reference evidence="1 2" key="1">
    <citation type="journal article" date="2018" name="Nat. Ecol. Evol.">
        <title>Shark genomes provide insights into elasmobranch evolution and the origin of vertebrates.</title>
        <authorList>
            <person name="Hara Y"/>
            <person name="Yamaguchi K"/>
            <person name="Onimaru K"/>
            <person name="Kadota M"/>
            <person name="Koyanagi M"/>
            <person name="Keeley SD"/>
            <person name="Tatsumi K"/>
            <person name="Tanaka K"/>
            <person name="Motone F"/>
            <person name="Kageyama Y"/>
            <person name="Nozu R"/>
            <person name="Adachi N"/>
            <person name="Nishimura O"/>
            <person name="Nakagawa R"/>
            <person name="Tanegashima C"/>
            <person name="Kiyatake I"/>
            <person name="Matsumoto R"/>
            <person name="Murakumo K"/>
            <person name="Nishida K"/>
            <person name="Terakita A"/>
            <person name="Kuratani S"/>
            <person name="Sato K"/>
            <person name="Hyodo S Kuraku.S."/>
        </authorList>
    </citation>
    <scope>NUCLEOTIDE SEQUENCE [LARGE SCALE GENOMIC DNA]</scope>
</reference>
<evidence type="ECO:0000313" key="1">
    <source>
        <dbReference type="EMBL" id="GCC22043.1"/>
    </source>
</evidence>
<dbReference type="AlphaFoldDB" id="A0A401RV94"/>
<dbReference type="Proteomes" id="UP000287033">
    <property type="component" value="Unassembled WGS sequence"/>
</dbReference>
<organism evidence="1 2">
    <name type="scientific">Chiloscyllium punctatum</name>
    <name type="common">Brownbanded bambooshark</name>
    <name type="synonym">Hemiscyllium punctatum</name>
    <dbReference type="NCBI Taxonomy" id="137246"/>
    <lineage>
        <taxon>Eukaryota</taxon>
        <taxon>Metazoa</taxon>
        <taxon>Chordata</taxon>
        <taxon>Craniata</taxon>
        <taxon>Vertebrata</taxon>
        <taxon>Chondrichthyes</taxon>
        <taxon>Elasmobranchii</taxon>
        <taxon>Galeomorphii</taxon>
        <taxon>Galeoidea</taxon>
        <taxon>Orectolobiformes</taxon>
        <taxon>Hemiscylliidae</taxon>
        <taxon>Chiloscyllium</taxon>
    </lineage>
</organism>
<name>A0A401RV94_CHIPU</name>
<dbReference type="EMBL" id="BEZZ01000005">
    <property type="protein sequence ID" value="GCC22043.1"/>
    <property type="molecule type" value="Genomic_DNA"/>
</dbReference>
<sequence length="97" mass="10639">MRPSRAWEQGGDAGTVGASSLSLFFFSFPLSPEVGRCESESLWVSERGYRSRLIFYGASFRSQARSARAGYGDEQHLSNLASASLGLLNGEIPFRSR</sequence>
<proteinExistence type="predicted"/>
<keyword evidence="2" id="KW-1185">Reference proteome</keyword>
<gene>
    <name evidence="1" type="ORF">chiPu_0000427</name>
</gene>